<reference evidence="2 3" key="1">
    <citation type="submission" date="2016-10" db="EMBL/GenBank/DDBJ databases">
        <authorList>
            <person name="de Groot N.N."/>
        </authorList>
    </citation>
    <scope>NUCLEOTIDE SEQUENCE [LARGE SCALE GENOMIC DNA]</scope>
    <source>
        <strain evidence="2 3">DSM 44892</strain>
    </source>
</reference>
<dbReference type="InterPro" id="IPR011251">
    <property type="entry name" value="Luciferase-like_dom"/>
</dbReference>
<proteinExistence type="predicted"/>
<feature type="domain" description="Luciferase-like" evidence="1">
    <location>
        <begin position="12"/>
        <end position="250"/>
    </location>
</feature>
<organism evidence="2 3">
    <name type="scientific">Rhodococcus triatomae</name>
    <dbReference type="NCBI Taxonomy" id="300028"/>
    <lineage>
        <taxon>Bacteria</taxon>
        <taxon>Bacillati</taxon>
        <taxon>Actinomycetota</taxon>
        <taxon>Actinomycetes</taxon>
        <taxon>Mycobacteriales</taxon>
        <taxon>Nocardiaceae</taxon>
        <taxon>Rhodococcus</taxon>
    </lineage>
</organism>
<dbReference type="InterPro" id="IPR050766">
    <property type="entry name" value="Bact_Lucif_Oxidored"/>
</dbReference>
<dbReference type="SUPFAM" id="SSF51679">
    <property type="entry name" value="Bacterial luciferase-like"/>
    <property type="match status" value="1"/>
</dbReference>
<name>A0A1G8SXW5_9NOCA</name>
<dbReference type="GO" id="GO:0005829">
    <property type="term" value="C:cytosol"/>
    <property type="evidence" value="ECO:0007669"/>
    <property type="project" value="TreeGrafter"/>
</dbReference>
<evidence type="ECO:0000313" key="2">
    <source>
        <dbReference type="EMBL" id="SDJ34024.1"/>
    </source>
</evidence>
<dbReference type="GO" id="GO:0016705">
    <property type="term" value="F:oxidoreductase activity, acting on paired donors, with incorporation or reduction of molecular oxygen"/>
    <property type="evidence" value="ECO:0007669"/>
    <property type="project" value="InterPro"/>
</dbReference>
<dbReference type="Gene3D" id="3.20.20.30">
    <property type="entry name" value="Luciferase-like domain"/>
    <property type="match status" value="1"/>
</dbReference>
<dbReference type="OrthoDB" id="7903015at2"/>
<dbReference type="AlphaFoldDB" id="A0A1G8SXW5"/>
<keyword evidence="2" id="KW-0503">Monooxygenase</keyword>
<dbReference type="EMBL" id="FNDN01000026">
    <property type="protein sequence ID" value="SDJ34024.1"/>
    <property type="molecule type" value="Genomic_DNA"/>
</dbReference>
<dbReference type="InterPro" id="IPR036661">
    <property type="entry name" value="Luciferase-like_sf"/>
</dbReference>
<sequence length="339" mass="36531">MKKIGFLSFGHWSDAPGSATRSASDSLLQAIDLSVAAEEVGVDGAYFRVHHFARQQGSPFPLLAAIGARTSRIEIGTGVIDMRYENPLYFAEDAGAADLITGGRLQLGVSRGSPEQVIEGYKYFGYVPEDGQTDADMARQHTAVMLAAVSGRKFAQPNPDPMFPNPDGPLRIEPHSPGLRERIWWGAGSRATAVWAAEQGMNLMSSTLLTEDSGVPFHVAQAEQIRAFRKAWSDAGHAREPRVSVSRSIFPLTTDLDRAYFGRDVDSADQIGHIDGGVAVFGRSFAGEPDELIAQLAGDEAIAEADTLLLTIPNQLGVEYNAHVLESVVKDVAPGLGWR</sequence>
<evidence type="ECO:0000259" key="1">
    <source>
        <dbReference type="Pfam" id="PF00296"/>
    </source>
</evidence>
<dbReference type="PANTHER" id="PTHR30137:SF15">
    <property type="entry name" value="BLL6902 PROTEIN"/>
    <property type="match status" value="1"/>
</dbReference>
<evidence type="ECO:0000313" key="3">
    <source>
        <dbReference type="Proteomes" id="UP000183263"/>
    </source>
</evidence>
<gene>
    <name evidence="2" type="ORF">SAMN05444695_1267</name>
</gene>
<dbReference type="Pfam" id="PF00296">
    <property type="entry name" value="Bac_luciferase"/>
    <property type="match status" value="1"/>
</dbReference>
<accession>A0A1G8SXW5</accession>
<dbReference type="RefSeq" id="WP_072740394.1">
    <property type="nucleotide sequence ID" value="NZ_CP048813.1"/>
</dbReference>
<protein>
    <submittedName>
        <fullName evidence="2">Flavin-dependent oxidoreductase, luciferase family (Includes alkanesulfonate monooxygenase SsuD and methylene tetrahydromethanopterin reductase)</fullName>
    </submittedName>
</protein>
<dbReference type="PANTHER" id="PTHR30137">
    <property type="entry name" value="LUCIFERASE-LIKE MONOOXYGENASE"/>
    <property type="match status" value="1"/>
</dbReference>
<dbReference type="GO" id="GO:0004497">
    <property type="term" value="F:monooxygenase activity"/>
    <property type="evidence" value="ECO:0007669"/>
    <property type="project" value="UniProtKB-KW"/>
</dbReference>
<keyword evidence="3" id="KW-1185">Reference proteome</keyword>
<keyword evidence="2" id="KW-0560">Oxidoreductase</keyword>
<dbReference type="Proteomes" id="UP000183263">
    <property type="component" value="Unassembled WGS sequence"/>
</dbReference>